<sequence length="140" mass="16820">PYHLKNKKATRTWYKHNKIGRILDYLIWTLNLKNAKMRISDAPYFVTKIIVNISKILPGWKKRMFSHILFTIYKKTGCTFVPTEVPSYFFTDLSSLKFYNMTFKAPKKTEEYLEHKYGEDWKTPKRNYVYTTDDQSIVKD</sequence>
<protein>
    <submittedName>
        <fullName evidence="1">Uncharacterized protein</fullName>
    </submittedName>
</protein>
<name>X0VIQ6_9ZZZZ</name>
<organism evidence="1">
    <name type="scientific">marine sediment metagenome</name>
    <dbReference type="NCBI Taxonomy" id="412755"/>
    <lineage>
        <taxon>unclassified sequences</taxon>
        <taxon>metagenomes</taxon>
        <taxon>ecological metagenomes</taxon>
    </lineage>
</organism>
<dbReference type="EMBL" id="BARS01036723">
    <property type="protein sequence ID" value="GAG18179.1"/>
    <property type="molecule type" value="Genomic_DNA"/>
</dbReference>
<evidence type="ECO:0000313" key="1">
    <source>
        <dbReference type="EMBL" id="GAG18179.1"/>
    </source>
</evidence>
<reference evidence="1" key="1">
    <citation type="journal article" date="2014" name="Front. Microbiol.">
        <title>High frequency of phylogenetically diverse reductive dehalogenase-homologous genes in deep subseafloor sedimentary metagenomes.</title>
        <authorList>
            <person name="Kawai M."/>
            <person name="Futagami T."/>
            <person name="Toyoda A."/>
            <person name="Takaki Y."/>
            <person name="Nishi S."/>
            <person name="Hori S."/>
            <person name="Arai W."/>
            <person name="Tsubouchi T."/>
            <person name="Morono Y."/>
            <person name="Uchiyama I."/>
            <person name="Ito T."/>
            <person name="Fujiyama A."/>
            <person name="Inagaki F."/>
            <person name="Takami H."/>
        </authorList>
    </citation>
    <scope>NUCLEOTIDE SEQUENCE</scope>
    <source>
        <strain evidence="1">Expedition CK06-06</strain>
    </source>
</reference>
<accession>X0VIQ6</accession>
<comment type="caution">
    <text evidence="1">The sequence shown here is derived from an EMBL/GenBank/DDBJ whole genome shotgun (WGS) entry which is preliminary data.</text>
</comment>
<feature type="non-terminal residue" evidence="1">
    <location>
        <position position="1"/>
    </location>
</feature>
<dbReference type="AlphaFoldDB" id="X0VIQ6"/>
<gene>
    <name evidence="1" type="ORF">S01H1_56403</name>
</gene>
<proteinExistence type="predicted"/>